<dbReference type="GeneID" id="39588996"/>
<feature type="compositionally biased region" description="Polar residues" evidence="8">
    <location>
        <begin position="818"/>
        <end position="828"/>
    </location>
</feature>
<dbReference type="InterPro" id="IPR000719">
    <property type="entry name" value="Prot_kinase_dom"/>
</dbReference>
<feature type="compositionally biased region" description="Polar residues" evidence="8">
    <location>
        <begin position="1152"/>
        <end position="1161"/>
    </location>
</feature>
<feature type="compositionally biased region" description="Polar residues" evidence="8">
    <location>
        <begin position="850"/>
        <end position="877"/>
    </location>
</feature>
<feature type="region of interest" description="Disordered" evidence="8">
    <location>
        <begin position="230"/>
        <end position="294"/>
    </location>
</feature>
<dbReference type="GO" id="GO:0005856">
    <property type="term" value="C:cytoskeleton"/>
    <property type="evidence" value="ECO:0007669"/>
    <property type="project" value="TreeGrafter"/>
</dbReference>
<dbReference type="RefSeq" id="XP_028479002.1">
    <property type="nucleotide sequence ID" value="XM_028620030.1"/>
</dbReference>
<proteinExistence type="inferred from homology"/>
<feature type="compositionally biased region" description="Polar residues" evidence="8">
    <location>
        <begin position="507"/>
        <end position="528"/>
    </location>
</feature>
<feature type="compositionally biased region" description="Polar residues" evidence="8">
    <location>
        <begin position="891"/>
        <end position="909"/>
    </location>
</feature>
<dbReference type="CDD" id="cd14210">
    <property type="entry name" value="PKc_DYRK"/>
    <property type="match status" value="1"/>
</dbReference>
<dbReference type="FunFam" id="1.10.510.10:FF:000112">
    <property type="entry name" value="Putative dual specificity tyrosine-phosphorylation-regulated kinase 2"/>
    <property type="match status" value="1"/>
</dbReference>
<dbReference type="GO" id="GO:0005737">
    <property type="term" value="C:cytoplasm"/>
    <property type="evidence" value="ECO:0007669"/>
    <property type="project" value="TreeGrafter"/>
</dbReference>
<keyword evidence="11" id="KW-1185">Reference proteome</keyword>
<feature type="compositionally biased region" description="Polar residues" evidence="8">
    <location>
        <begin position="747"/>
        <end position="760"/>
    </location>
</feature>
<dbReference type="SUPFAM" id="SSF56112">
    <property type="entry name" value="Protein kinase-like (PK-like)"/>
    <property type="match status" value="1"/>
</dbReference>
<feature type="domain" description="Protein kinase" evidence="9">
    <location>
        <begin position="1505"/>
        <end position="1801"/>
    </location>
</feature>
<feature type="compositionally biased region" description="Polar residues" evidence="8">
    <location>
        <begin position="991"/>
        <end position="1002"/>
    </location>
</feature>
<feature type="region of interest" description="Disordered" evidence="8">
    <location>
        <begin position="1797"/>
        <end position="1834"/>
    </location>
</feature>
<keyword evidence="6 7" id="KW-0067">ATP-binding</keyword>
<keyword evidence="2" id="KW-0723">Serine/threonine-protein kinase</keyword>
<feature type="compositionally biased region" description="Basic and acidic residues" evidence="8">
    <location>
        <begin position="1814"/>
        <end position="1826"/>
    </location>
</feature>
<dbReference type="EMBL" id="RSCE01000002">
    <property type="protein sequence ID" value="RSH86217.1"/>
    <property type="molecule type" value="Genomic_DNA"/>
</dbReference>
<feature type="compositionally biased region" description="Gly residues" evidence="8">
    <location>
        <begin position="1355"/>
        <end position="1365"/>
    </location>
</feature>
<dbReference type="InterPro" id="IPR017441">
    <property type="entry name" value="Protein_kinase_ATP_BS"/>
</dbReference>
<accession>A0A427Y558</accession>
<evidence type="ECO:0000259" key="9">
    <source>
        <dbReference type="PROSITE" id="PS50011"/>
    </source>
</evidence>
<feature type="region of interest" description="Disordered" evidence="8">
    <location>
        <begin position="333"/>
        <end position="353"/>
    </location>
</feature>
<feature type="region of interest" description="Disordered" evidence="8">
    <location>
        <begin position="1123"/>
        <end position="1168"/>
    </location>
</feature>
<dbReference type="InterPro" id="IPR050494">
    <property type="entry name" value="Ser_Thr_dual-spec_kinase"/>
</dbReference>
<feature type="binding site" evidence="7">
    <location>
        <position position="1534"/>
    </location>
    <ligand>
        <name>ATP</name>
        <dbReference type="ChEBI" id="CHEBI:30616"/>
    </ligand>
</feature>
<dbReference type="PROSITE" id="PS50011">
    <property type="entry name" value="PROTEIN_KINASE_DOM"/>
    <property type="match status" value="1"/>
</dbReference>
<evidence type="ECO:0000256" key="5">
    <source>
        <dbReference type="ARBA" id="ARBA00022777"/>
    </source>
</evidence>
<dbReference type="GO" id="GO:0005524">
    <property type="term" value="F:ATP binding"/>
    <property type="evidence" value="ECO:0007669"/>
    <property type="project" value="UniProtKB-UniRule"/>
</dbReference>
<feature type="compositionally biased region" description="Low complexity" evidence="8">
    <location>
        <begin position="643"/>
        <end position="658"/>
    </location>
</feature>
<feature type="region of interest" description="Disordered" evidence="8">
    <location>
        <begin position="1269"/>
        <end position="1393"/>
    </location>
</feature>
<dbReference type="PANTHER" id="PTHR24058:SF22">
    <property type="entry name" value="DUAL SPECIFICITY TYROSINE-PHOSPHORYLATION-REGULATED KINASE 4"/>
    <property type="match status" value="1"/>
</dbReference>
<dbReference type="OrthoDB" id="9332038at2759"/>
<dbReference type="PANTHER" id="PTHR24058">
    <property type="entry name" value="DUAL SPECIFICITY PROTEIN KINASE"/>
    <property type="match status" value="1"/>
</dbReference>
<keyword evidence="5" id="KW-0418">Kinase</keyword>
<feature type="compositionally biased region" description="Polar residues" evidence="8">
    <location>
        <begin position="674"/>
        <end position="702"/>
    </location>
</feature>
<gene>
    <name evidence="10" type="ORF">EHS24_004453</name>
</gene>
<dbReference type="Pfam" id="PF00069">
    <property type="entry name" value="Pkinase"/>
    <property type="match status" value="1"/>
</dbReference>
<feature type="region of interest" description="Disordered" evidence="8">
    <location>
        <begin position="432"/>
        <end position="828"/>
    </location>
</feature>
<feature type="compositionally biased region" description="Low complexity" evidence="8">
    <location>
        <begin position="338"/>
        <end position="353"/>
    </location>
</feature>
<feature type="compositionally biased region" description="Polar residues" evidence="8">
    <location>
        <begin position="1370"/>
        <end position="1387"/>
    </location>
</feature>
<feature type="compositionally biased region" description="Polar residues" evidence="8">
    <location>
        <begin position="437"/>
        <end position="454"/>
    </location>
</feature>
<evidence type="ECO:0000313" key="10">
    <source>
        <dbReference type="EMBL" id="RSH86217.1"/>
    </source>
</evidence>
<feature type="compositionally biased region" description="Basic and acidic residues" evidence="8">
    <location>
        <begin position="456"/>
        <end position="471"/>
    </location>
</feature>
<evidence type="ECO:0000256" key="4">
    <source>
        <dbReference type="ARBA" id="ARBA00022741"/>
    </source>
</evidence>
<organism evidence="10 11">
    <name type="scientific">Apiotrichum porosum</name>
    <dbReference type="NCBI Taxonomy" id="105984"/>
    <lineage>
        <taxon>Eukaryota</taxon>
        <taxon>Fungi</taxon>
        <taxon>Dikarya</taxon>
        <taxon>Basidiomycota</taxon>
        <taxon>Agaricomycotina</taxon>
        <taxon>Tremellomycetes</taxon>
        <taxon>Trichosporonales</taxon>
        <taxon>Trichosporonaceae</taxon>
        <taxon>Apiotrichum</taxon>
    </lineage>
</organism>
<feature type="compositionally biased region" description="Polar residues" evidence="8">
    <location>
        <begin position="1282"/>
        <end position="1300"/>
    </location>
</feature>
<comment type="caution">
    <text evidence="10">The sequence shown here is derived from an EMBL/GenBank/DDBJ whole genome shotgun (WGS) entry which is preliminary data.</text>
</comment>
<evidence type="ECO:0000256" key="2">
    <source>
        <dbReference type="ARBA" id="ARBA00022527"/>
    </source>
</evidence>
<evidence type="ECO:0000313" key="11">
    <source>
        <dbReference type="Proteomes" id="UP000279236"/>
    </source>
</evidence>
<dbReference type="InterPro" id="IPR008271">
    <property type="entry name" value="Ser/Thr_kinase_AS"/>
</dbReference>
<feature type="compositionally biased region" description="Polar residues" evidence="8">
    <location>
        <begin position="1089"/>
        <end position="1105"/>
    </location>
</feature>
<keyword evidence="3" id="KW-0808">Transferase</keyword>
<dbReference type="FunFam" id="3.30.200.20:FF:000087">
    <property type="entry name" value="Dual specificity tyrosine-phosphorylation-regulated kinase 1A"/>
    <property type="match status" value="1"/>
</dbReference>
<keyword evidence="4 7" id="KW-0547">Nucleotide-binding</keyword>
<feature type="region of interest" description="Disordered" evidence="8">
    <location>
        <begin position="842"/>
        <end position="909"/>
    </location>
</feature>
<comment type="similarity">
    <text evidence="1">Belongs to the protein kinase superfamily. CMGC Ser/Thr protein kinase family. MNB/DYRK subfamily.</text>
</comment>
<protein>
    <recommendedName>
        <fullName evidence="9">Protein kinase domain-containing protein</fullName>
    </recommendedName>
</protein>
<feature type="compositionally biased region" description="Low complexity" evidence="8">
    <location>
        <begin position="1340"/>
        <end position="1354"/>
    </location>
</feature>
<evidence type="ECO:0000256" key="8">
    <source>
        <dbReference type="SAM" id="MobiDB-lite"/>
    </source>
</evidence>
<dbReference type="SMART" id="SM00220">
    <property type="entry name" value="S_TKc"/>
    <property type="match status" value="1"/>
</dbReference>
<dbReference type="InterPro" id="IPR011009">
    <property type="entry name" value="Kinase-like_dom_sf"/>
</dbReference>
<dbReference type="Proteomes" id="UP000279236">
    <property type="component" value="Unassembled WGS sequence"/>
</dbReference>
<evidence type="ECO:0000256" key="3">
    <source>
        <dbReference type="ARBA" id="ARBA00022679"/>
    </source>
</evidence>
<feature type="region of interest" description="Disordered" evidence="8">
    <location>
        <begin position="914"/>
        <end position="933"/>
    </location>
</feature>
<dbReference type="Gene3D" id="3.30.200.20">
    <property type="entry name" value="Phosphorylase Kinase, domain 1"/>
    <property type="match status" value="1"/>
</dbReference>
<evidence type="ECO:0000256" key="7">
    <source>
        <dbReference type="PROSITE-ProRule" id="PRU10141"/>
    </source>
</evidence>
<feature type="region of interest" description="Disordered" evidence="8">
    <location>
        <begin position="1038"/>
        <end position="1109"/>
    </location>
</feature>
<feature type="region of interest" description="Disordered" evidence="8">
    <location>
        <begin position="950"/>
        <end position="1003"/>
    </location>
</feature>
<name>A0A427Y558_9TREE</name>
<dbReference type="Gene3D" id="1.10.510.10">
    <property type="entry name" value="Transferase(Phosphotransferase) domain 1"/>
    <property type="match status" value="1"/>
</dbReference>
<feature type="compositionally biased region" description="Basic and acidic residues" evidence="8">
    <location>
        <begin position="486"/>
        <end position="500"/>
    </location>
</feature>
<sequence>MYEPMPSSQSMTSLAAKRRVPVPAALDLGTLGTRVVERHKSMVPPPRAVVTNHDWDQAQVRHEQYSVPGAPDEEQLAPPPEQQHTETTIPFPTYAESRMSTSPAMPLAVPLSAFGGSNPDDQRASLVDQRVSVASSSGVNGDRVSIDSYYLGAGGGVSPGDRYSTSVTPSTPDYFDPSNIDRRGLVGVGELATPRWGATESRHLRTPSMPNDFALNPPVPPPFDHTMLVGSAPSRPQGWGGPTKPEPPIGLGVGTVGVNVLDRVSEESPRRERVRHRSVSHESPQRPQPQHSTQQGLNALDSLLSLSSLGDFSFDSHLEPGQLAATLNMPEPQQITTSSARNLSNRASAPPAPKSYSAADYFYDDAAPPLPPKADPDLSAGSITGAAAGAGAVATLPSPGSARERIYARRASRQQAQAAAAGIPVPQMVDLPPLPVANSTNHLSPPTSADSQTFAREARKTPPSGSKDREGSSSSKRRVPTSPSAPHHEILRHIAPKDFSHLPPSPSTASINQFLRGSSSGNNLSTVRTPPGSVSAHGLKGATIGRSESLRSRSRSQSMKAGEVAATAEALRKLDGLGGTPNKKSAPGSSSGGGPSSTPKQTRPTTPPDTVRRLTGKSSFSSVSRDKESPLNNWVEVSHGDLSGTVSSTRSRASRGASLHGSEVPPLTFEKAQESSPSLVGTPTSRDSHSHGTSATTPPSTTRDIRAEKAARRPSVQSDLSSVEGILDDTAEGYVPPVPPLPRGYQSMRQGLATMTNTGMPPQPMQYVPLALEDEQPQQQQPHAPVPPPALAFPTPQKTSPEMSSSNSLAPAYPLPEATTSRTRSMSKKWSFSSALNLNKLHRPDKEPSISPTSNLSPPSVQQELYDSPASPQTSWSEMERVELASPRAPTLQQVPSRESTDMSMDTRSNHSVTPIAPATNLAPPAAQRTGSKRLTPSAIPFFRRASSSSVSLAHKLTSPPDAPTPRFSVQAAPTSSSSSYSANTFGAPPASTSQRTPSGTRKSMLGMHIPAMLRPSGSRRGISQQLSPNIVEKDFSARQAEPAAKLEALKPTKTGSIGRAGGRARGMTLSSGGDHGLVTPLSRKPSVDTRSSSRTAGGTPNGSLHSIKGTKLPVATGVHTLHNTSSAASLRKSDSRVPPSATPTKIPRMTSRPSVVTPNTHAAHAHMSMPPPTIPNSLATSRSANVLGSSGLAGLPSHASVQDVSMSEFGMGTAGTRQSYQTGSTSSAHRAHLLAPISARKHSVSGIPAPPSASVAFPVSKRDTAAAAAASTSSGVPITPSRRTLPQLPSSATAMTISAQAKARPSVSRRGSATPNGEDAPAAPVTQIKSSKSFHTKVTSSTNSNSRLSLSSSGGAGTASGGAPGSRRTSLATGEVSSSRPESRNSPGDDEEALADAEMGAYVARRKARAASNAGRKDNLTDLVGFPEDCDPADAISQRQFITRHLGSLSDYERKEVLDFDFIYYMARNVSRPRQPDGKVYNHGYDDERGDYIVVEGDHLCYRYEVVGVLGKGSFGQVVHCRDHKNGTSVAVKIIRNKKRFHAQALVEVKILQQIVEWDPEDKHFMVKMTDHFYFRGHLCIVTELLSINLYELIKANQFCGFSTVLIRRFTTQMLQSLMLMRSHRIVHCDLKPENILLRHPAKSGIKVIDFGSSCHESEKVYTYIQSRFYRSPEVILGMNYAMAIDMWSLGCILAELYTGYPIFPGENEHEQLACIMEVLGVPDHYIVQKASRRKLFFDATGAPRPFVNAKGKRRRPSTKSLASVLKCNDELFVDFIAKCLTWDPDKRLKPQPAMRHPWILAGRRRQPPPPPEHQRDARDVRDGRSSFLGGSSSARRSIAAAAAAAHTSNGTDKKGGLIISPPTPLVARAAAHGQPATASRIGVSVSSARLHARNSTYVPNAQKVSMA</sequence>
<feature type="compositionally biased region" description="Polar residues" evidence="8">
    <location>
        <begin position="798"/>
        <end position="809"/>
    </location>
</feature>
<dbReference type="GO" id="GO:0004674">
    <property type="term" value="F:protein serine/threonine kinase activity"/>
    <property type="evidence" value="ECO:0007669"/>
    <property type="project" value="UniProtKB-KW"/>
</dbReference>
<evidence type="ECO:0000256" key="6">
    <source>
        <dbReference type="ARBA" id="ARBA00022840"/>
    </source>
</evidence>
<dbReference type="PROSITE" id="PS00107">
    <property type="entry name" value="PROTEIN_KINASE_ATP"/>
    <property type="match status" value="1"/>
</dbReference>
<evidence type="ECO:0000256" key="1">
    <source>
        <dbReference type="ARBA" id="ARBA00008867"/>
    </source>
</evidence>
<reference evidence="10 11" key="1">
    <citation type="submission" date="2018-11" db="EMBL/GenBank/DDBJ databases">
        <title>Genome sequence of Apiotrichum porosum DSM 27194.</title>
        <authorList>
            <person name="Aliyu H."/>
            <person name="Gorte O."/>
            <person name="Ochsenreither K."/>
        </authorList>
    </citation>
    <scope>NUCLEOTIDE SEQUENCE [LARGE SCALE GENOMIC DNA]</scope>
    <source>
        <strain evidence="10 11">DSM 27194</strain>
    </source>
</reference>
<dbReference type="PROSITE" id="PS00108">
    <property type="entry name" value="PROTEIN_KINASE_ST"/>
    <property type="match status" value="1"/>
</dbReference>
<dbReference type="STRING" id="105984.A0A427Y558"/>
<feature type="compositionally biased region" description="Polar residues" evidence="8">
    <location>
        <begin position="1328"/>
        <end position="1339"/>
    </location>
</feature>